<reference evidence="3" key="1">
    <citation type="journal article" date="2019" name="Int. J. Syst. Evol. Microbiol.">
        <title>The Global Catalogue of Microorganisms (GCM) 10K type strain sequencing project: providing services to taxonomists for standard genome sequencing and annotation.</title>
        <authorList>
            <consortium name="The Broad Institute Genomics Platform"/>
            <consortium name="The Broad Institute Genome Sequencing Center for Infectious Disease"/>
            <person name="Wu L."/>
            <person name="Ma J."/>
        </authorList>
    </citation>
    <scope>NUCLEOTIDE SEQUENCE [LARGE SCALE GENOMIC DNA]</scope>
    <source>
        <strain evidence="3">JCM 6922</strain>
    </source>
</reference>
<evidence type="ECO:0000313" key="2">
    <source>
        <dbReference type="EMBL" id="GAA2444931.1"/>
    </source>
</evidence>
<evidence type="ECO:0000256" key="1">
    <source>
        <dbReference type="SAM" id="MobiDB-lite"/>
    </source>
</evidence>
<feature type="region of interest" description="Disordered" evidence="1">
    <location>
        <begin position="27"/>
        <end position="48"/>
    </location>
</feature>
<dbReference type="Proteomes" id="UP001500460">
    <property type="component" value="Unassembled WGS sequence"/>
</dbReference>
<accession>A0ABP5X529</accession>
<sequence>MRVAGPGLPARPRLQQPEALQRLAALPGQGQGRGRRCRTRGARESSAGTTAKFGTALAAGVPGAVEQGLDVDGRRVGIAGALGAPGVQPGVLLRDDPGEGGQQIPAPVPVLARRCEQSRAGPPVPLTRGERGVRRLRGGRAVPRGIQLLARQQTVRGDVHPGRSIAVDPSRVAVSHRTRARTGRPMAMAVYWRRGAWRYGVPESVYTGGMRHAKSYSKMPGPRRKAGRPTCSQVSK</sequence>
<organism evidence="2 3">
    <name type="scientific">Streptomyces glaucus</name>
    <dbReference type="NCBI Taxonomy" id="284029"/>
    <lineage>
        <taxon>Bacteria</taxon>
        <taxon>Bacillati</taxon>
        <taxon>Actinomycetota</taxon>
        <taxon>Actinomycetes</taxon>
        <taxon>Kitasatosporales</taxon>
        <taxon>Streptomycetaceae</taxon>
        <taxon>Streptomyces</taxon>
    </lineage>
</organism>
<comment type="caution">
    <text evidence="2">The sequence shown here is derived from an EMBL/GenBank/DDBJ whole genome shotgun (WGS) entry which is preliminary data.</text>
</comment>
<dbReference type="EMBL" id="BAAATK010000026">
    <property type="protein sequence ID" value="GAA2444931.1"/>
    <property type="molecule type" value="Genomic_DNA"/>
</dbReference>
<protein>
    <submittedName>
        <fullName evidence="2">Uncharacterized protein</fullName>
    </submittedName>
</protein>
<feature type="compositionally biased region" description="Basic residues" evidence="1">
    <location>
        <begin position="214"/>
        <end position="227"/>
    </location>
</feature>
<keyword evidence="3" id="KW-1185">Reference proteome</keyword>
<feature type="region of interest" description="Disordered" evidence="1">
    <location>
        <begin position="214"/>
        <end position="236"/>
    </location>
</feature>
<proteinExistence type="predicted"/>
<name>A0ABP5X529_9ACTN</name>
<evidence type="ECO:0000313" key="3">
    <source>
        <dbReference type="Proteomes" id="UP001500460"/>
    </source>
</evidence>
<gene>
    <name evidence="2" type="ORF">GCM10010421_40320</name>
</gene>